<dbReference type="InterPro" id="IPR053227">
    <property type="entry name" value="TRPL-trafficking_regulator"/>
</dbReference>
<dbReference type="PANTHER" id="PTHR34932">
    <property type="entry name" value="TRPL TRANSLOCATION DEFECT PROTEIN 14"/>
    <property type="match status" value="1"/>
</dbReference>
<comment type="caution">
    <text evidence="3">The sequence shown here is derived from an EMBL/GenBank/DDBJ whole genome shotgun (WGS) entry which is preliminary data.</text>
</comment>
<evidence type="ECO:0000313" key="4">
    <source>
        <dbReference type="Proteomes" id="UP001642540"/>
    </source>
</evidence>
<accession>A0ABP1Q2G6</accession>
<dbReference type="EMBL" id="CAXLJM020000018">
    <property type="protein sequence ID" value="CAL8084428.1"/>
    <property type="molecule type" value="Genomic_DNA"/>
</dbReference>
<keyword evidence="4" id="KW-1185">Reference proteome</keyword>
<gene>
    <name evidence="3" type="ORF">ODALV1_LOCUS5791</name>
</gene>
<dbReference type="Gene3D" id="3.40.50.300">
    <property type="entry name" value="P-loop containing nucleotide triphosphate hydrolases"/>
    <property type="match status" value="1"/>
</dbReference>
<dbReference type="Pfam" id="PF13521">
    <property type="entry name" value="AAA_28"/>
    <property type="match status" value="1"/>
</dbReference>
<name>A0ABP1Q2G6_9HEXA</name>
<sequence>MPHRNANGKIVTSKTPILSNRSNKISSPNADSLKVVSLNKMKSKQTSAAAEQISVTMVKNGAESVAAAALNLGAESNGHSNNLITKNSINVQKHEENGIATTMVDKQASSLSSSEGVTEKEPGEENPIGNANGVMNGHGGEENSTAVVHNPSLKNGFLHFHPSIKDLCDVPCRKDFIKTFDSEMSRPKKIYRVVLTGGPCGGKTTGQARLCTFFENLGWKVFRVPEAATVLLGGGIKFSELSEDEAFRFQEELLRTMMQIESVFFRMAEAIDKDVLIICDRGTMDASAFIKRSYWEDILARNNLNEVDIRDTRYNQIIHMVSAANGAEPFYTTEDHICRTEGIALARELDKKAAQAWVGHPYFDVVDNSSDFESKVCRMIQCVCQKLGIDAKDRLETNAKKVKFLVKGPLPDKIHFPSGFQDFTVVHDYLQTNGPKVQARLRKRGQLNHFSYTYTVRRPELQGQVVEVKTTLTQRDYNNMLAQRDPHHVTVFKDRRCFLLNNQYFQLDVYKDPCHERCKGLILLETYSTLHGSEVYQRLPSFLDIVQEVTGDPRYSMFNLSLKERWVDNKYFCQSLTGGESEQKGKEYTKCELQLACC</sequence>
<dbReference type="InterPro" id="IPR027417">
    <property type="entry name" value="P-loop_NTPase"/>
</dbReference>
<dbReference type="SUPFAM" id="SSF52540">
    <property type="entry name" value="P-loop containing nucleoside triphosphate hydrolases"/>
    <property type="match status" value="1"/>
</dbReference>
<dbReference type="Gene3D" id="2.40.320.10">
    <property type="entry name" value="Hypothetical Protein Pfu-838710-001"/>
    <property type="match status" value="1"/>
</dbReference>
<feature type="region of interest" description="Disordered" evidence="1">
    <location>
        <begin position="106"/>
        <end position="144"/>
    </location>
</feature>
<dbReference type="InterPro" id="IPR038727">
    <property type="entry name" value="NadR/Ttd14_AAA_dom"/>
</dbReference>
<feature type="compositionally biased region" description="Polar residues" evidence="1">
    <location>
        <begin position="107"/>
        <end position="116"/>
    </location>
</feature>
<evidence type="ECO:0000259" key="2">
    <source>
        <dbReference type="Pfam" id="PF13521"/>
    </source>
</evidence>
<dbReference type="SUPFAM" id="SSF55154">
    <property type="entry name" value="CYTH-like phosphatases"/>
    <property type="match status" value="1"/>
</dbReference>
<organism evidence="3 4">
    <name type="scientific">Orchesella dallaii</name>
    <dbReference type="NCBI Taxonomy" id="48710"/>
    <lineage>
        <taxon>Eukaryota</taxon>
        <taxon>Metazoa</taxon>
        <taxon>Ecdysozoa</taxon>
        <taxon>Arthropoda</taxon>
        <taxon>Hexapoda</taxon>
        <taxon>Collembola</taxon>
        <taxon>Entomobryomorpha</taxon>
        <taxon>Entomobryoidea</taxon>
        <taxon>Orchesellidae</taxon>
        <taxon>Orchesellinae</taxon>
        <taxon>Orchesella</taxon>
    </lineage>
</organism>
<evidence type="ECO:0000313" key="3">
    <source>
        <dbReference type="EMBL" id="CAL8084428.1"/>
    </source>
</evidence>
<dbReference type="InterPro" id="IPR033469">
    <property type="entry name" value="CYTH-like_dom_sf"/>
</dbReference>
<reference evidence="3 4" key="1">
    <citation type="submission" date="2024-08" db="EMBL/GenBank/DDBJ databases">
        <authorList>
            <person name="Cucini C."/>
            <person name="Frati F."/>
        </authorList>
    </citation>
    <scope>NUCLEOTIDE SEQUENCE [LARGE SCALE GENOMIC DNA]</scope>
</reference>
<protein>
    <recommendedName>
        <fullName evidence="2">NadR/Ttd14 AAA domain-containing protein</fullName>
    </recommendedName>
</protein>
<dbReference type="Proteomes" id="UP001642540">
    <property type="component" value="Unassembled WGS sequence"/>
</dbReference>
<feature type="domain" description="NadR/Ttd14 AAA" evidence="2">
    <location>
        <begin position="192"/>
        <end position="374"/>
    </location>
</feature>
<dbReference type="PANTHER" id="PTHR34932:SF1">
    <property type="entry name" value="TRPL TRANSLOCATION DEFECT PROTEIN 14"/>
    <property type="match status" value="1"/>
</dbReference>
<evidence type="ECO:0000256" key="1">
    <source>
        <dbReference type="SAM" id="MobiDB-lite"/>
    </source>
</evidence>
<proteinExistence type="predicted"/>